<dbReference type="EMBL" id="REGN01002981">
    <property type="protein sequence ID" value="RNA25075.1"/>
    <property type="molecule type" value="Genomic_DNA"/>
</dbReference>
<evidence type="ECO:0000256" key="1">
    <source>
        <dbReference type="SAM" id="Phobius"/>
    </source>
</evidence>
<keyword evidence="3" id="KW-1185">Reference proteome</keyword>
<dbReference type="Proteomes" id="UP000276133">
    <property type="component" value="Unassembled WGS sequence"/>
</dbReference>
<dbReference type="AlphaFoldDB" id="A0A3M7RP03"/>
<keyword evidence="1" id="KW-0472">Membrane</keyword>
<accession>A0A3M7RP03</accession>
<gene>
    <name evidence="2" type="ORF">BpHYR1_025749</name>
</gene>
<feature type="transmembrane region" description="Helical" evidence="1">
    <location>
        <begin position="21"/>
        <end position="39"/>
    </location>
</feature>
<protein>
    <submittedName>
        <fullName evidence="2">Uncharacterized protein</fullName>
    </submittedName>
</protein>
<proteinExistence type="predicted"/>
<sequence>MFITFVPMSAICRLSQYKNKIVLYILSNAFFVSSLLSLLKKYAILSFTVKIQMFIPIPMIHFIPDHFFHSYFPKQKTTLNCKPKRKVGKGKIEEELRKSRGKEMYNLIGKHLRAICSLVLVVSVRFGQKGSHVDNLAIERHVIDALNGLFGRFMGLKVNKAVALGAVLIAHYFARNNVAKG</sequence>
<keyword evidence="1" id="KW-0812">Transmembrane</keyword>
<comment type="caution">
    <text evidence="2">The sequence shown here is derived from an EMBL/GenBank/DDBJ whole genome shotgun (WGS) entry which is preliminary data.</text>
</comment>
<name>A0A3M7RP03_BRAPC</name>
<keyword evidence="1" id="KW-1133">Transmembrane helix</keyword>
<evidence type="ECO:0000313" key="3">
    <source>
        <dbReference type="Proteomes" id="UP000276133"/>
    </source>
</evidence>
<evidence type="ECO:0000313" key="2">
    <source>
        <dbReference type="EMBL" id="RNA25075.1"/>
    </source>
</evidence>
<reference evidence="2 3" key="1">
    <citation type="journal article" date="2018" name="Sci. Rep.">
        <title>Genomic signatures of local adaptation to the degree of environmental predictability in rotifers.</title>
        <authorList>
            <person name="Franch-Gras L."/>
            <person name="Hahn C."/>
            <person name="Garcia-Roger E.M."/>
            <person name="Carmona M.J."/>
            <person name="Serra M."/>
            <person name="Gomez A."/>
        </authorList>
    </citation>
    <scope>NUCLEOTIDE SEQUENCE [LARGE SCALE GENOMIC DNA]</scope>
    <source>
        <strain evidence="2">HYR1</strain>
    </source>
</reference>
<organism evidence="2 3">
    <name type="scientific">Brachionus plicatilis</name>
    <name type="common">Marine rotifer</name>
    <name type="synonym">Brachionus muelleri</name>
    <dbReference type="NCBI Taxonomy" id="10195"/>
    <lineage>
        <taxon>Eukaryota</taxon>
        <taxon>Metazoa</taxon>
        <taxon>Spiralia</taxon>
        <taxon>Gnathifera</taxon>
        <taxon>Rotifera</taxon>
        <taxon>Eurotatoria</taxon>
        <taxon>Monogononta</taxon>
        <taxon>Pseudotrocha</taxon>
        <taxon>Ploima</taxon>
        <taxon>Brachionidae</taxon>
        <taxon>Brachionus</taxon>
    </lineage>
</organism>